<sequence length="107" mass="11835">MRGHLQPYPRVRVGRFWSHLRRPLAGRRDGGVLALLLRPAVLCGGDGAPPRAAAVGVRSRLLGGLLHPHGVVVRRSRCKPPWQLRPLGFPSTGMASLWWCYCVVIQL</sequence>
<accession>A0A0A9EP37</accession>
<reference evidence="1" key="2">
    <citation type="journal article" date="2015" name="Data Brief">
        <title>Shoot transcriptome of the giant reed, Arundo donax.</title>
        <authorList>
            <person name="Barrero R.A."/>
            <person name="Guerrero F.D."/>
            <person name="Moolhuijzen P."/>
            <person name="Goolsby J.A."/>
            <person name="Tidwell J."/>
            <person name="Bellgard S.E."/>
            <person name="Bellgard M.I."/>
        </authorList>
    </citation>
    <scope>NUCLEOTIDE SEQUENCE</scope>
    <source>
        <tissue evidence="1">Shoot tissue taken approximately 20 cm above the soil surface</tissue>
    </source>
</reference>
<evidence type="ECO:0000313" key="1">
    <source>
        <dbReference type="EMBL" id="JAD99590.1"/>
    </source>
</evidence>
<dbReference type="EMBL" id="GBRH01198305">
    <property type="protein sequence ID" value="JAD99590.1"/>
    <property type="molecule type" value="Transcribed_RNA"/>
</dbReference>
<proteinExistence type="predicted"/>
<name>A0A0A9EP37_ARUDO</name>
<dbReference type="AlphaFoldDB" id="A0A0A9EP37"/>
<protein>
    <submittedName>
        <fullName evidence="1">Uncharacterized protein</fullName>
    </submittedName>
</protein>
<reference evidence="1" key="1">
    <citation type="submission" date="2014-09" db="EMBL/GenBank/DDBJ databases">
        <authorList>
            <person name="Magalhaes I.L.F."/>
            <person name="Oliveira U."/>
            <person name="Santos F.R."/>
            <person name="Vidigal T.H.D.A."/>
            <person name="Brescovit A.D."/>
            <person name="Santos A.J."/>
        </authorList>
    </citation>
    <scope>NUCLEOTIDE SEQUENCE</scope>
    <source>
        <tissue evidence="1">Shoot tissue taken approximately 20 cm above the soil surface</tissue>
    </source>
</reference>
<organism evidence="1">
    <name type="scientific">Arundo donax</name>
    <name type="common">Giant reed</name>
    <name type="synonym">Donax arundinaceus</name>
    <dbReference type="NCBI Taxonomy" id="35708"/>
    <lineage>
        <taxon>Eukaryota</taxon>
        <taxon>Viridiplantae</taxon>
        <taxon>Streptophyta</taxon>
        <taxon>Embryophyta</taxon>
        <taxon>Tracheophyta</taxon>
        <taxon>Spermatophyta</taxon>
        <taxon>Magnoliopsida</taxon>
        <taxon>Liliopsida</taxon>
        <taxon>Poales</taxon>
        <taxon>Poaceae</taxon>
        <taxon>PACMAD clade</taxon>
        <taxon>Arundinoideae</taxon>
        <taxon>Arundineae</taxon>
        <taxon>Arundo</taxon>
    </lineage>
</organism>